<evidence type="ECO:0000256" key="1">
    <source>
        <dbReference type="ARBA" id="ARBA00004481"/>
    </source>
</evidence>
<dbReference type="PANTHER" id="PTHR46979:SF2">
    <property type="entry name" value="SORTING NEXIN-41"/>
    <property type="match status" value="1"/>
</dbReference>
<evidence type="ECO:0000256" key="8">
    <source>
        <dbReference type="SAM" id="MobiDB-lite"/>
    </source>
</evidence>
<dbReference type="STRING" id="52247.A0A4T0X7E6"/>
<protein>
    <recommendedName>
        <fullName evidence="9">PX domain-containing protein</fullName>
    </recommendedName>
</protein>
<proteinExistence type="inferred from homology"/>
<evidence type="ECO:0000256" key="7">
    <source>
        <dbReference type="ARBA" id="ARBA00023136"/>
    </source>
</evidence>
<dbReference type="GO" id="GO:0010008">
    <property type="term" value="C:endosome membrane"/>
    <property type="evidence" value="ECO:0007669"/>
    <property type="project" value="UniProtKB-SubCell"/>
</dbReference>
<dbReference type="GO" id="GO:0035091">
    <property type="term" value="F:phosphatidylinositol binding"/>
    <property type="evidence" value="ECO:0007669"/>
    <property type="project" value="InterPro"/>
</dbReference>
<comment type="subcellular location">
    <subcellularLocation>
        <location evidence="1">Endosome membrane</location>
        <topology evidence="1">Peripheral membrane protein</topology>
    </subcellularLocation>
</comment>
<dbReference type="GO" id="GO:0015031">
    <property type="term" value="P:protein transport"/>
    <property type="evidence" value="ECO:0007669"/>
    <property type="project" value="UniProtKB-KW"/>
</dbReference>
<evidence type="ECO:0000259" key="9">
    <source>
        <dbReference type="PROSITE" id="PS50195"/>
    </source>
</evidence>
<sequence length="432" mass="49283">MDYQEFEDNNPFIGSAHSIAHGIDTFKEVQPPQEPSPPLSPSPSPPQPQQQQQQHVSITSYTIQKDYKNYQTVYYSIGNTLRRYSDFRSFRAYLTRFYPYLFIPPLPEKHSFSRVLRNPLAYTSDPAIIARRIRLLNYFLNRLFQNKTLANSTLTARFLDQKLIDWHSALNEPPFTDLAAHSPLLRLTKDPTKLSPYFTAFPLTAAPTSTLTPLAQSTFRPLLRTATTLLKLATALEHHSKHLSHSLTTLHEHMALLGATLNIFSLQEGEPQIEHFGTRIDLTFLNIERLVAATAPGSTELLTTIKSSARVCISLLQFQSLKETQLAQLKHNLLQAQTTLHRDLASTKSVLQTHRDQLARIVNVLKPGYLELREDLAFLSVNVEREVGNELRRLILLIVELVKDWVQSGYVEYTRSCVEVWKKNGKNLQTIT</sequence>
<comment type="caution">
    <text evidence="10">The sequence shown here is derived from an EMBL/GenBank/DDBJ whole genome shotgun (WGS) entry which is preliminary data.</text>
</comment>
<feature type="region of interest" description="Disordered" evidence="8">
    <location>
        <begin position="23"/>
        <end position="57"/>
    </location>
</feature>
<keyword evidence="3" id="KW-0813">Transport</keyword>
<feature type="domain" description="PX" evidence="9">
    <location>
        <begin position="39"/>
        <end position="166"/>
    </location>
</feature>
<dbReference type="InterPro" id="IPR036871">
    <property type="entry name" value="PX_dom_sf"/>
</dbReference>
<dbReference type="SMART" id="SM00312">
    <property type="entry name" value="PX"/>
    <property type="match status" value="1"/>
</dbReference>
<evidence type="ECO:0000256" key="4">
    <source>
        <dbReference type="ARBA" id="ARBA00022753"/>
    </source>
</evidence>
<comment type="similarity">
    <text evidence="2">Belongs to the sorting nexin family.</text>
</comment>
<accession>A0A4T0X7E6</accession>
<dbReference type="OrthoDB" id="289314at2759"/>
<keyword evidence="5" id="KW-0653">Protein transport</keyword>
<dbReference type="Proteomes" id="UP000307173">
    <property type="component" value="Unassembled WGS sequence"/>
</dbReference>
<evidence type="ECO:0000256" key="2">
    <source>
        <dbReference type="ARBA" id="ARBA00010883"/>
    </source>
</evidence>
<feature type="compositionally biased region" description="Pro residues" evidence="8">
    <location>
        <begin position="32"/>
        <end position="48"/>
    </location>
</feature>
<keyword evidence="11" id="KW-1185">Reference proteome</keyword>
<dbReference type="EMBL" id="SELW01000021">
    <property type="protein sequence ID" value="TID31303.1"/>
    <property type="molecule type" value="Genomic_DNA"/>
</dbReference>
<name>A0A4T0X7E6_9ASCO</name>
<gene>
    <name evidence="10" type="ORF">CANINC_000091</name>
</gene>
<evidence type="ECO:0000256" key="6">
    <source>
        <dbReference type="ARBA" id="ARBA00023121"/>
    </source>
</evidence>
<dbReference type="Pfam" id="PF00787">
    <property type="entry name" value="PX"/>
    <property type="match status" value="1"/>
</dbReference>
<dbReference type="PANTHER" id="PTHR46979">
    <property type="entry name" value="SORTING NEXIN-41"/>
    <property type="match status" value="1"/>
</dbReference>
<dbReference type="InterPro" id="IPR051079">
    <property type="entry name" value="Sorting_Nexin_Autophagy"/>
</dbReference>
<keyword evidence="4" id="KW-0967">Endosome</keyword>
<dbReference type="SUPFAM" id="SSF64268">
    <property type="entry name" value="PX domain"/>
    <property type="match status" value="1"/>
</dbReference>
<keyword evidence="6" id="KW-0446">Lipid-binding</keyword>
<evidence type="ECO:0000313" key="11">
    <source>
        <dbReference type="Proteomes" id="UP000307173"/>
    </source>
</evidence>
<reference evidence="10 11" key="1">
    <citation type="journal article" date="2019" name="Front. Genet.">
        <title>Whole-Genome Sequencing of the Opportunistic Yeast Pathogen Candida inconspicua Uncovers Its Hybrid Origin.</title>
        <authorList>
            <person name="Mixao V."/>
            <person name="Hansen A.P."/>
            <person name="Saus E."/>
            <person name="Boekhout T."/>
            <person name="Lass-Florl C."/>
            <person name="Gabaldon T."/>
        </authorList>
    </citation>
    <scope>NUCLEOTIDE SEQUENCE [LARGE SCALE GENOMIC DNA]</scope>
    <source>
        <strain evidence="10 11">CBS 180</strain>
    </source>
</reference>
<dbReference type="AlphaFoldDB" id="A0A4T0X7E6"/>
<evidence type="ECO:0000313" key="10">
    <source>
        <dbReference type="EMBL" id="TID31303.1"/>
    </source>
</evidence>
<dbReference type="InterPro" id="IPR001683">
    <property type="entry name" value="PX_dom"/>
</dbReference>
<organism evidence="10 11">
    <name type="scientific">Pichia inconspicua</name>
    <dbReference type="NCBI Taxonomy" id="52247"/>
    <lineage>
        <taxon>Eukaryota</taxon>
        <taxon>Fungi</taxon>
        <taxon>Dikarya</taxon>
        <taxon>Ascomycota</taxon>
        <taxon>Saccharomycotina</taxon>
        <taxon>Pichiomycetes</taxon>
        <taxon>Pichiales</taxon>
        <taxon>Pichiaceae</taxon>
        <taxon>Pichia</taxon>
    </lineage>
</organism>
<keyword evidence="7" id="KW-0472">Membrane</keyword>
<evidence type="ECO:0000256" key="5">
    <source>
        <dbReference type="ARBA" id="ARBA00022927"/>
    </source>
</evidence>
<dbReference type="PROSITE" id="PS50195">
    <property type="entry name" value="PX"/>
    <property type="match status" value="1"/>
</dbReference>
<dbReference type="Gene3D" id="3.30.1520.10">
    <property type="entry name" value="Phox-like domain"/>
    <property type="match status" value="1"/>
</dbReference>
<evidence type="ECO:0000256" key="3">
    <source>
        <dbReference type="ARBA" id="ARBA00022448"/>
    </source>
</evidence>